<dbReference type="EMBL" id="BGPR01014892">
    <property type="protein sequence ID" value="GBN67155.1"/>
    <property type="molecule type" value="Genomic_DNA"/>
</dbReference>
<proteinExistence type="predicted"/>
<name>A0A4Y2QVI3_ARAVE</name>
<gene>
    <name evidence="1" type="ORF">AVEN_210983_1</name>
</gene>
<keyword evidence="2" id="KW-1185">Reference proteome</keyword>
<sequence>MLGRYKTVFSDAQDKELVQHLIHLEERLFGITLSDLRTLAFEFSAPHYLKKHLSPIVRALRNNGALAAVECGRKGRAEKFLYASQMGLASGGLEF</sequence>
<dbReference type="Proteomes" id="UP000499080">
    <property type="component" value="Unassembled WGS sequence"/>
</dbReference>
<accession>A0A4Y2QVI3</accession>
<dbReference type="AlphaFoldDB" id="A0A4Y2QVI3"/>
<evidence type="ECO:0000313" key="1">
    <source>
        <dbReference type="EMBL" id="GBN67155.1"/>
    </source>
</evidence>
<dbReference type="OrthoDB" id="4327074at2759"/>
<evidence type="ECO:0000313" key="2">
    <source>
        <dbReference type="Proteomes" id="UP000499080"/>
    </source>
</evidence>
<organism evidence="1 2">
    <name type="scientific">Araneus ventricosus</name>
    <name type="common">Orbweaver spider</name>
    <name type="synonym">Epeira ventricosa</name>
    <dbReference type="NCBI Taxonomy" id="182803"/>
    <lineage>
        <taxon>Eukaryota</taxon>
        <taxon>Metazoa</taxon>
        <taxon>Ecdysozoa</taxon>
        <taxon>Arthropoda</taxon>
        <taxon>Chelicerata</taxon>
        <taxon>Arachnida</taxon>
        <taxon>Araneae</taxon>
        <taxon>Araneomorphae</taxon>
        <taxon>Entelegynae</taxon>
        <taxon>Araneoidea</taxon>
        <taxon>Araneidae</taxon>
        <taxon>Araneus</taxon>
    </lineage>
</organism>
<reference evidence="1 2" key="1">
    <citation type="journal article" date="2019" name="Sci. Rep.">
        <title>Orb-weaving spider Araneus ventricosus genome elucidates the spidroin gene catalogue.</title>
        <authorList>
            <person name="Kono N."/>
            <person name="Nakamura H."/>
            <person name="Ohtoshi R."/>
            <person name="Moran D.A.P."/>
            <person name="Shinohara A."/>
            <person name="Yoshida Y."/>
            <person name="Fujiwara M."/>
            <person name="Mori M."/>
            <person name="Tomita M."/>
            <person name="Arakawa K."/>
        </authorList>
    </citation>
    <scope>NUCLEOTIDE SEQUENCE [LARGE SCALE GENOMIC DNA]</scope>
</reference>
<protein>
    <submittedName>
        <fullName evidence="1">Uncharacterized protein</fullName>
    </submittedName>
</protein>
<comment type="caution">
    <text evidence="1">The sequence shown here is derived from an EMBL/GenBank/DDBJ whole genome shotgun (WGS) entry which is preliminary data.</text>
</comment>